<dbReference type="EMBL" id="BEZZ01035962">
    <property type="protein sequence ID" value="GCC40391.1"/>
    <property type="molecule type" value="Genomic_DNA"/>
</dbReference>
<feature type="region of interest" description="Disordered" evidence="1">
    <location>
        <begin position="1"/>
        <end position="39"/>
    </location>
</feature>
<dbReference type="Proteomes" id="UP000287033">
    <property type="component" value="Unassembled WGS sequence"/>
</dbReference>
<comment type="caution">
    <text evidence="2">The sequence shown here is derived from an EMBL/GenBank/DDBJ whole genome shotgun (WGS) entry which is preliminary data.</text>
</comment>
<proteinExistence type="predicted"/>
<name>A0A401TCL0_CHIPU</name>
<reference evidence="2 3" key="1">
    <citation type="journal article" date="2018" name="Nat. Ecol. Evol.">
        <title>Shark genomes provide insights into elasmobranch evolution and the origin of vertebrates.</title>
        <authorList>
            <person name="Hara Y"/>
            <person name="Yamaguchi K"/>
            <person name="Onimaru K"/>
            <person name="Kadota M"/>
            <person name="Koyanagi M"/>
            <person name="Keeley SD"/>
            <person name="Tatsumi K"/>
            <person name="Tanaka K"/>
            <person name="Motone F"/>
            <person name="Kageyama Y"/>
            <person name="Nozu R"/>
            <person name="Adachi N"/>
            <person name="Nishimura O"/>
            <person name="Nakagawa R"/>
            <person name="Tanegashima C"/>
            <person name="Kiyatake I"/>
            <person name="Matsumoto R"/>
            <person name="Murakumo K"/>
            <person name="Nishida K"/>
            <person name="Terakita A"/>
            <person name="Kuratani S"/>
            <person name="Sato K"/>
            <person name="Hyodo S Kuraku.S."/>
        </authorList>
    </citation>
    <scope>NUCLEOTIDE SEQUENCE [LARGE SCALE GENOMIC DNA]</scope>
</reference>
<feature type="non-terminal residue" evidence="2">
    <location>
        <position position="39"/>
    </location>
</feature>
<organism evidence="2 3">
    <name type="scientific">Chiloscyllium punctatum</name>
    <name type="common">Brownbanded bambooshark</name>
    <name type="synonym">Hemiscyllium punctatum</name>
    <dbReference type="NCBI Taxonomy" id="137246"/>
    <lineage>
        <taxon>Eukaryota</taxon>
        <taxon>Metazoa</taxon>
        <taxon>Chordata</taxon>
        <taxon>Craniata</taxon>
        <taxon>Vertebrata</taxon>
        <taxon>Chondrichthyes</taxon>
        <taxon>Elasmobranchii</taxon>
        <taxon>Galeomorphii</taxon>
        <taxon>Galeoidea</taxon>
        <taxon>Orectolobiformes</taxon>
        <taxon>Hemiscylliidae</taxon>
        <taxon>Chiloscyllium</taxon>
    </lineage>
</organism>
<protein>
    <submittedName>
        <fullName evidence="2">Uncharacterized protein</fullName>
    </submittedName>
</protein>
<evidence type="ECO:0000256" key="1">
    <source>
        <dbReference type="SAM" id="MobiDB-lite"/>
    </source>
</evidence>
<sequence length="39" mass="4110">MYMSAGGEGETAREIWPLPQDPPGKNAKFRAGARMGSSG</sequence>
<gene>
    <name evidence="2" type="ORF">chiPu_0024261</name>
</gene>
<accession>A0A401TCL0</accession>
<evidence type="ECO:0000313" key="2">
    <source>
        <dbReference type="EMBL" id="GCC40391.1"/>
    </source>
</evidence>
<evidence type="ECO:0000313" key="3">
    <source>
        <dbReference type="Proteomes" id="UP000287033"/>
    </source>
</evidence>
<keyword evidence="3" id="KW-1185">Reference proteome</keyword>
<dbReference type="AlphaFoldDB" id="A0A401TCL0"/>